<dbReference type="Pfam" id="PF11320">
    <property type="entry name" value="DUF3122"/>
    <property type="match status" value="1"/>
</dbReference>
<name>A0A0P8DB95_9CYAN</name>
<evidence type="ECO:0008006" key="3">
    <source>
        <dbReference type="Google" id="ProtNLM"/>
    </source>
</evidence>
<proteinExistence type="predicted"/>
<dbReference type="Proteomes" id="UP000050465">
    <property type="component" value="Unassembled WGS sequence"/>
</dbReference>
<evidence type="ECO:0000313" key="2">
    <source>
        <dbReference type="Proteomes" id="UP000050465"/>
    </source>
</evidence>
<gene>
    <name evidence="1" type="ORF">HLUCCA11_18750</name>
</gene>
<organism evidence="1 2">
    <name type="scientific">Phormidesmis priestleyi Ana</name>
    <dbReference type="NCBI Taxonomy" id="1666911"/>
    <lineage>
        <taxon>Bacteria</taxon>
        <taxon>Bacillati</taxon>
        <taxon>Cyanobacteriota</taxon>
        <taxon>Cyanophyceae</taxon>
        <taxon>Leptolyngbyales</taxon>
        <taxon>Leptolyngbyaceae</taxon>
        <taxon>Phormidesmis</taxon>
    </lineage>
</organism>
<accession>A0A0P8DB95</accession>
<dbReference type="EMBL" id="LJZR01000033">
    <property type="protein sequence ID" value="KPQ33361.1"/>
    <property type="molecule type" value="Genomic_DNA"/>
</dbReference>
<dbReference type="AlphaFoldDB" id="A0A0P8DB95"/>
<evidence type="ECO:0000313" key="1">
    <source>
        <dbReference type="EMBL" id="KPQ33361.1"/>
    </source>
</evidence>
<dbReference type="InterPro" id="IPR021469">
    <property type="entry name" value="DUF3122"/>
</dbReference>
<reference evidence="1 2" key="1">
    <citation type="submission" date="2015-09" db="EMBL/GenBank/DDBJ databases">
        <title>Identification and resolution of microdiversity through metagenomic sequencing of parallel consortia.</title>
        <authorList>
            <person name="Nelson W.C."/>
            <person name="Romine M.F."/>
            <person name="Lindemann S.R."/>
        </authorList>
    </citation>
    <scope>NUCLEOTIDE SEQUENCE [LARGE SCALE GENOMIC DNA]</scope>
    <source>
        <strain evidence="1">Ana</strain>
    </source>
</reference>
<protein>
    <recommendedName>
        <fullName evidence="3">DUF3122 domain-containing protein</fullName>
    </recommendedName>
</protein>
<sequence>MWQNIRQLILWFVMGGLVLLLCLMGLETRFVSPANAAIRQLEEAPGQVVYQSRQTLKDQHGSSWQAVAFKRIRSGDSSGDTEDTPTFYLRLVGFPGVANIDRSRPLVLTDSLGTSFTANDASAKIFTDTTSPEPNVGQYDIAPIVSNLSSVLPLKLSLPTVQRELTQLDSIELLVSPALVEEWKTLFSQAPAV</sequence>
<dbReference type="STRING" id="1666911.HLUCCA11_18750"/>
<dbReference type="PATRIC" id="fig|1666911.3.peg.2251"/>
<comment type="caution">
    <text evidence="1">The sequence shown here is derived from an EMBL/GenBank/DDBJ whole genome shotgun (WGS) entry which is preliminary data.</text>
</comment>